<evidence type="ECO:0000313" key="3">
    <source>
        <dbReference type="Proteomes" id="UP000234748"/>
    </source>
</evidence>
<comment type="caution">
    <text evidence="2">The sequence shown here is derived from an EMBL/GenBank/DDBJ whole genome shotgun (WGS) entry which is preliminary data.</text>
</comment>
<dbReference type="Proteomes" id="UP000234748">
    <property type="component" value="Unassembled WGS sequence"/>
</dbReference>
<feature type="region of interest" description="Disordered" evidence="1">
    <location>
        <begin position="22"/>
        <end position="94"/>
    </location>
</feature>
<dbReference type="EMBL" id="PGUY01000023">
    <property type="protein sequence ID" value="PLT30306.1"/>
    <property type="molecule type" value="Genomic_DNA"/>
</dbReference>
<dbReference type="RefSeq" id="WP_101641190.1">
    <property type="nucleotide sequence ID" value="NZ_PGUY01000023.1"/>
</dbReference>
<name>A0A2N5M7H2_9BACI</name>
<proteinExistence type="predicted"/>
<feature type="compositionally biased region" description="Polar residues" evidence="1">
    <location>
        <begin position="50"/>
        <end position="59"/>
    </location>
</feature>
<accession>A0A2N5M7H2</accession>
<evidence type="ECO:0000313" key="2">
    <source>
        <dbReference type="EMBL" id="PLT30306.1"/>
    </source>
</evidence>
<protein>
    <submittedName>
        <fullName evidence="2">Cytosolic protein</fullName>
    </submittedName>
</protein>
<dbReference type="OrthoDB" id="2376226at2"/>
<keyword evidence="3" id="KW-1185">Reference proteome</keyword>
<reference evidence="2 3" key="1">
    <citation type="submission" date="2017-11" db="EMBL/GenBank/DDBJ databases">
        <title>Comparitive Functional Genomics of Dry Heat Resistant strains isolated from the Viking Spacecraft.</title>
        <authorList>
            <person name="Seuylemezian A."/>
            <person name="Cooper K."/>
            <person name="Vaishampayan P."/>
        </authorList>
    </citation>
    <scope>NUCLEOTIDE SEQUENCE [LARGE SCALE GENOMIC DNA]</scope>
    <source>
        <strain evidence="2 3">V1-29</strain>
    </source>
</reference>
<feature type="compositionally biased region" description="Basic and acidic residues" evidence="1">
    <location>
        <begin position="76"/>
        <end position="86"/>
    </location>
</feature>
<dbReference type="AlphaFoldDB" id="A0A2N5M7H2"/>
<organism evidence="2 3">
    <name type="scientific">Peribacillus deserti</name>
    <dbReference type="NCBI Taxonomy" id="673318"/>
    <lineage>
        <taxon>Bacteria</taxon>
        <taxon>Bacillati</taxon>
        <taxon>Bacillota</taxon>
        <taxon>Bacilli</taxon>
        <taxon>Bacillales</taxon>
        <taxon>Bacillaceae</taxon>
        <taxon>Peribacillus</taxon>
    </lineage>
</organism>
<sequence>MDNEYHDFANVEKSRTYLTAEEFPEGAYGSPIKENSPVENKSTPWRPGQQFYTSSSYENKTLHEGMQRQIEPSHPTNDDPKQHEEPPYTNTGNS</sequence>
<gene>
    <name evidence="2" type="ORF">CUU66_08165</name>
</gene>
<evidence type="ECO:0000256" key="1">
    <source>
        <dbReference type="SAM" id="MobiDB-lite"/>
    </source>
</evidence>